<dbReference type="PANTHER" id="PTHR43861">
    <property type="entry name" value="TRANS-ACONITATE 2-METHYLTRANSFERASE-RELATED"/>
    <property type="match status" value="1"/>
</dbReference>
<keyword evidence="1" id="KW-0808">Transferase</keyword>
<gene>
    <name evidence="3" type="ORF">DSM104635_02212</name>
</gene>
<dbReference type="Pfam" id="PF13649">
    <property type="entry name" value="Methyltransf_25"/>
    <property type="match status" value="1"/>
</dbReference>
<accession>A0A6I6MW23</accession>
<dbReference type="Proteomes" id="UP000431269">
    <property type="component" value="Chromosome"/>
</dbReference>
<dbReference type="CDD" id="cd02440">
    <property type="entry name" value="AdoMet_MTases"/>
    <property type="match status" value="1"/>
</dbReference>
<reference evidence="4" key="1">
    <citation type="submission" date="2019-12" db="EMBL/GenBank/DDBJ databases">
        <title>Complete genome of Terracaulis silvestris 0127_4.</title>
        <authorList>
            <person name="Vieira S."/>
            <person name="Riedel T."/>
            <person name="Sproer C."/>
            <person name="Pascual J."/>
            <person name="Boedeker C."/>
            <person name="Overmann J."/>
        </authorList>
    </citation>
    <scope>NUCLEOTIDE SEQUENCE [LARGE SCALE GENOMIC DNA]</scope>
    <source>
        <strain evidence="4">0127_4</strain>
    </source>
</reference>
<evidence type="ECO:0000256" key="1">
    <source>
        <dbReference type="ARBA" id="ARBA00022679"/>
    </source>
</evidence>
<organism evidence="3 4">
    <name type="scientific">Terricaulis silvestris</name>
    <dbReference type="NCBI Taxonomy" id="2686094"/>
    <lineage>
        <taxon>Bacteria</taxon>
        <taxon>Pseudomonadati</taxon>
        <taxon>Pseudomonadota</taxon>
        <taxon>Alphaproteobacteria</taxon>
        <taxon>Caulobacterales</taxon>
        <taxon>Caulobacteraceae</taxon>
        <taxon>Terricaulis</taxon>
    </lineage>
</organism>
<protein>
    <submittedName>
        <fullName evidence="3">Polypeptide chain release factor methylase</fullName>
    </submittedName>
</protein>
<evidence type="ECO:0000313" key="4">
    <source>
        <dbReference type="Proteomes" id="UP000431269"/>
    </source>
</evidence>
<dbReference type="KEGG" id="tsv:DSM104635_02212"/>
<evidence type="ECO:0000259" key="2">
    <source>
        <dbReference type="Pfam" id="PF13649"/>
    </source>
</evidence>
<keyword evidence="3" id="KW-0489">Methyltransferase</keyword>
<name>A0A6I6MW23_9CAUL</name>
<dbReference type="InterPro" id="IPR029063">
    <property type="entry name" value="SAM-dependent_MTases_sf"/>
</dbReference>
<feature type="domain" description="Methyltransferase" evidence="2">
    <location>
        <begin position="90"/>
        <end position="185"/>
    </location>
</feature>
<dbReference type="RefSeq" id="WP_158766228.1">
    <property type="nucleotide sequence ID" value="NZ_CP047045.1"/>
</dbReference>
<proteinExistence type="predicted"/>
<dbReference type="Gene3D" id="3.40.50.150">
    <property type="entry name" value="Vaccinia Virus protein VP39"/>
    <property type="match status" value="1"/>
</dbReference>
<evidence type="ECO:0000313" key="3">
    <source>
        <dbReference type="EMBL" id="QGZ95363.1"/>
    </source>
</evidence>
<sequence length="271" mass="29058">MRAALLRLLRATHLIQFADRIAAHRAVHANVQANADYRAAHPKRAFPDPALVFEVAGHAKLKSFDLSGQAHAREIACILRENALAASPSILDWGCGPARILAHLPAVLNAPDARFHGCDPNPRAIAYARAALAHISFEHSPATPPLPYAAESFDAIYGVSILTHLPEAQAQSWVAELARVVRNDGVVLLSAHGANAAARLPAPVRARFDAGDYVEAGGAKAGSRTYVSYFNETAGRRLFAPYFAEVVHRSANAVIGHDLCLLRAPRRSGKA</sequence>
<dbReference type="EMBL" id="CP047045">
    <property type="protein sequence ID" value="QGZ95363.1"/>
    <property type="molecule type" value="Genomic_DNA"/>
</dbReference>
<dbReference type="GO" id="GO:0008168">
    <property type="term" value="F:methyltransferase activity"/>
    <property type="evidence" value="ECO:0007669"/>
    <property type="project" value="UniProtKB-KW"/>
</dbReference>
<dbReference type="AlphaFoldDB" id="A0A6I6MW23"/>
<keyword evidence="4" id="KW-1185">Reference proteome</keyword>
<dbReference type="SUPFAM" id="SSF53335">
    <property type="entry name" value="S-adenosyl-L-methionine-dependent methyltransferases"/>
    <property type="match status" value="1"/>
</dbReference>
<dbReference type="InterPro" id="IPR041698">
    <property type="entry name" value="Methyltransf_25"/>
</dbReference>
<dbReference type="GO" id="GO:0032259">
    <property type="term" value="P:methylation"/>
    <property type="evidence" value="ECO:0007669"/>
    <property type="project" value="UniProtKB-KW"/>
</dbReference>